<reference evidence="2 3" key="1">
    <citation type="submission" date="2019-05" db="EMBL/GenBank/DDBJ databases">
        <title>Another draft genome of Portunus trituberculatus and its Hox gene families provides insights of decapod evolution.</title>
        <authorList>
            <person name="Jeong J.-H."/>
            <person name="Song I."/>
            <person name="Kim S."/>
            <person name="Choi T."/>
            <person name="Kim D."/>
            <person name="Ryu S."/>
            <person name="Kim W."/>
        </authorList>
    </citation>
    <scope>NUCLEOTIDE SEQUENCE [LARGE SCALE GENOMIC DNA]</scope>
    <source>
        <tissue evidence="2">Muscle</tissue>
    </source>
</reference>
<dbReference type="EMBL" id="VSRR010018244">
    <property type="protein sequence ID" value="MPC61138.1"/>
    <property type="molecule type" value="Genomic_DNA"/>
</dbReference>
<protein>
    <submittedName>
        <fullName evidence="2">Uncharacterized protein</fullName>
    </submittedName>
</protein>
<sequence>MVLKKGRASGGRLCPTHTWTRPKVLQGVNYRNQCERGCGRVRGGGAPRRKGGKGGGREGRKEEKPRKL</sequence>
<feature type="compositionally biased region" description="Basic and acidic residues" evidence="1">
    <location>
        <begin position="55"/>
        <end position="68"/>
    </location>
</feature>
<name>A0A5B7GVZ8_PORTR</name>
<organism evidence="2 3">
    <name type="scientific">Portunus trituberculatus</name>
    <name type="common">Swimming crab</name>
    <name type="synonym">Neptunus trituberculatus</name>
    <dbReference type="NCBI Taxonomy" id="210409"/>
    <lineage>
        <taxon>Eukaryota</taxon>
        <taxon>Metazoa</taxon>
        <taxon>Ecdysozoa</taxon>
        <taxon>Arthropoda</taxon>
        <taxon>Crustacea</taxon>
        <taxon>Multicrustacea</taxon>
        <taxon>Malacostraca</taxon>
        <taxon>Eumalacostraca</taxon>
        <taxon>Eucarida</taxon>
        <taxon>Decapoda</taxon>
        <taxon>Pleocyemata</taxon>
        <taxon>Brachyura</taxon>
        <taxon>Eubrachyura</taxon>
        <taxon>Portunoidea</taxon>
        <taxon>Portunidae</taxon>
        <taxon>Portuninae</taxon>
        <taxon>Portunus</taxon>
    </lineage>
</organism>
<accession>A0A5B7GVZ8</accession>
<comment type="caution">
    <text evidence="2">The sequence shown here is derived from an EMBL/GenBank/DDBJ whole genome shotgun (WGS) entry which is preliminary data.</text>
</comment>
<dbReference type="Proteomes" id="UP000324222">
    <property type="component" value="Unassembled WGS sequence"/>
</dbReference>
<evidence type="ECO:0000313" key="2">
    <source>
        <dbReference type="EMBL" id="MPC61138.1"/>
    </source>
</evidence>
<proteinExistence type="predicted"/>
<keyword evidence="3" id="KW-1185">Reference proteome</keyword>
<evidence type="ECO:0000256" key="1">
    <source>
        <dbReference type="SAM" id="MobiDB-lite"/>
    </source>
</evidence>
<gene>
    <name evidence="2" type="ORF">E2C01_055202</name>
</gene>
<dbReference type="AlphaFoldDB" id="A0A5B7GVZ8"/>
<evidence type="ECO:0000313" key="3">
    <source>
        <dbReference type="Proteomes" id="UP000324222"/>
    </source>
</evidence>
<feature type="region of interest" description="Disordered" evidence="1">
    <location>
        <begin position="36"/>
        <end position="68"/>
    </location>
</feature>